<sequence length="483" mass="54151">MKSSAAAILSSLLVLSCALPVCAATKHVYRDADSGFSVQSVNPVMEYASKYSYGFQENTSATDSLNSIAAIPAEVVEKKTGQPFTTREFMARLALEANKKSADKSDYVLFHPETYAYTTTLNTKMEDSLFHIFDQEDLKGAKLSYSTKTVGKRDYYIISMQYPGTLKEDKTVEKNAMDVQVFLTSENNILYVAESFCSAEPVVKEKKVSAANDTNIKKEYETKGINMETAETAMQDPHAVHKALLPMTDTTLSDPKFQKELKKERDVILKGFSFFKPEKAAKPFGMEDSAINQFVILPDEWIYVKCSPEIKDKDGLKLNVSWAAPYTMVANMVTQYSLKDAAADLKPEDFYALYDESVVLASYSFKKKNKDYDYFAEELFKVPQSEMQKALEKILPELTNNEKIKEHAIFSNPKASVTNDGNQITLHFDTNVKVINKFDFLAHSLLSGTRDNGIFSLYIAKGDHMKTQSAASLADTVRLLPEK</sequence>
<reference evidence="2 3" key="1">
    <citation type="submission" date="2016-10" db="EMBL/GenBank/DDBJ databases">
        <authorList>
            <person name="de Groot N.N."/>
        </authorList>
    </citation>
    <scope>NUCLEOTIDE SEQUENCE [LARGE SCALE GENOMIC DNA]</scope>
    <source>
        <strain evidence="2 3">DSM 9236</strain>
    </source>
</reference>
<protein>
    <submittedName>
        <fullName evidence="2">Uncharacterized protein</fullName>
    </submittedName>
</protein>
<dbReference type="STRING" id="1123323.SAMN05216245_102209"/>
<name>A0A1I1YLR9_9FIRM</name>
<dbReference type="Proteomes" id="UP000198896">
    <property type="component" value="Unassembled WGS sequence"/>
</dbReference>
<dbReference type="PROSITE" id="PS51257">
    <property type="entry name" value="PROKAR_LIPOPROTEIN"/>
    <property type="match status" value="1"/>
</dbReference>
<keyword evidence="1" id="KW-0732">Signal</keyword>
<feature type="chain" id="PRO_5011606415" evidence="1">
    <location>
        <begin position="24"/>
        <end position="483"/>
    </location>
</feature>
<gene>
    <name evidence="2" type="ORF">SAMN05216245_102209</name>
</gene>
<evidence type="ECO:0000256" key="1">
    <source>
        <dbReference type="SAM" id="SignalP"/>
    </source>
</evidence>
<evidence type="ECO:0000313" key="3">
    <source>
        <dbReference type="Proteomes" id="UP000198896"/>
    </source>
</evidence>
<feature type="signal peptide" evidence="1">
    <location>
        <begin position="1"/>
        <end position="23"/>
    </location>
</feature>
<organism evidence="2 3">
    <name type="scientific">Succiniclasticum ruminis DSM 9236</name>
    <dbReference type="NCBI Taxonomy" id="1123323"/>
    <lineage>
        <taxon>Bacteria</taxon>
        <taxon>Bacillati</taxon>
        <taxon>Bacillota</taxon>
        <taxon>Negativicutes</taxon>
        <taxon>Acidaminococcales</taxon>
        <taxon>Acidaminococcaceae</taxon>
        <taxon>Succiniclasticum</taxon>
    </lineage>
</organism>
<dbReference type="OrthoDB" id="9818391at2"/>
<dbReference type="RefSeq" id="WP_093912786.1">
    <property type="nucleotide sequence ID" value="NZ_FONL01000002.1"/>
</dbReference>
<dbReference type="EMBL" id="FONL01000002">
    <property type="protein sequence ID" value="SFE18940.1"/>
    <property type="molecule type" value="Genomic_DNA"/>
</dbReference>
<evidence type="ECO:0000313" key="2">
    <source>
        <dbReference type="EMBL" id="SFE18940.1"/>
    </source>
</evidence>
<keyword evidence="3" id="KW-1185">Reference proteome</keyword>
<accession>A0A1I1YLR9</accession>
<dbReference type="AlphaFoldDB" id="A0A1I1YLR9"/>
<proteinExistence type="predicted"/>